<dbReference type="InterPro" id="IPR019713">
    <property type="entry name" value="Memb_YlaC"/>
</dbReference>
<keyword evidence="1" id="KW-1133">Transmembrane helix</keyword>
<feature type="transmembrane region" description="Helical" evidence="1">
    <location>
        <begin position="99"/>
        <end position="117"/>
    </location>
</feature>
<name>A0A2D0J4G3_XENBU</name>
<evidence type="ECO:0000256" key="1">
    <source>
        <dbReference type="SAM" id="Phobius"/>
    </source>
</evidence>
<dbReference type="AlphaFoldDB" id="A0A2D0J4G3"/>
<evidence type="ECO:0000313" key="3">
    <source>
        <dbReference type="Proteomes" id="UP000225833"/>
    </source>
</evidence>
<accession>A0A2D0J4G3</accession>
<comment type="caution">
    <text evidence="2">The sequence shown here is derived from an EMBL/GenBank/DDBJ whole genome shotgun (WGS) entry which is preliminary data.</text>
</comment>
<gene>
    <name evidence="2" type="ORF">Xbud_00833</name>
</gene>
<protein>
    <submittedName>
        <fullName evidence="2">Membrane protein</fullName>
    </submittedName>
</protein>
<dbReference type="Pfam" id="PF10777">
    <property type="entry name" value="YlaC"/>
    <property type="match status" value="1"/>
</dbReference>
<organism evidence="2 3">
    <name type="scientific">Xenorhabdus budapestensis</name>
    <dbReference type="NCBI Taxonomy" id="290110"/>
    <lineage>
        <taxon>Bacteria</taxon>
        <taxon>Pseudomonadati</taxon>
        <taxon>Pseudomonadota</taxon>
        <taxon>Gammaproteobacteria</taxon>
        <taxon>Enterobacterales</taxon>
        <taxon>Morganellaceae</taxon>
        <taxon>Xenorhabdus</taxon>
    </lineage>
</organism>
<reference evidence="2 3" key="1">
    <citation type="journal article" date="2017" name="Nat. Microbiol.">
        <title>Natural product diversity associated with the nematode symbionts Photorhabdus and Xenorhabdus.</title>
        <authorList>
            <person name="Tobias N.J."/>
            <person name="Wolff H."/>
            <person name="Djahanschiri B."/>
            <person name="Grundmann F."/>
            <person name="Kronenwerth M."/>
            <person name="Shi Y.M."/>
            <person name="Simonyi S."/>
            <person name="Grun P."/>
            <person name="Shapiro-Ilan D."/>
            <person name="Pidot S.J."/>
            <person name="Stinear T.P."/>
            <person name="Ebersberger I."/>
            <person name="Bode H.B."/>
        </authorList>
    </citation>
    <scope>NUCLEOTIDE SEQUENCE [LARGE SCALE GENOMIC DNA]</scope>
    <source>
        <strain evidence="2 3">DSM 16342</strain>
    </source>
</reference>
<keyword evidence="1" id="KW-0472">Membrane</keyword>
<sequence>MILFDLFNFYLKKKYSCSFRTITVLQIKKSNCYTDGCSEHDNLENINTFNSKTDFYNNRASIMNIIKQILIQDLERINLAEHRDGKVHFNSIFIHQHPYLFLAMIVAYAFLAVLMWYAPYFGVWSLILFTILFFTMAAVLLFDIKPVYHFEDIDVLDLRVCYNGEWFVDEKVSQDAINTILAHPNVPSEIKNEIKRIIRRKDGICFYDVFMIACSEQSPYLQPPKVEQKYVISAK</sequence>
<keyword evidence="1" id="KW-0812">Transmembrane</keyword>
<proteinExistence type="predicted"/>
<evidence type="ECO:0000313" key="2">
    <source>
        <dbReference type="EMBL" id="PHM29378.1"/>
    </source>
</evidence>
<dbReference type="EMBL" id="NIBS01000002">
    <property type="protein sequence ID" value="PHM29378.1"/>
    <property type="molecule type" value="Genomic_DNA"/>
</dbReference>
<feature type="transmembrane region" description="Helical" evidence="1">
    <location>
        <begin position="123"/>
        <end position="142"/>
    </location>
</feature>
<dbReference type="Proteomes" id="UP000225833">
    <property type="component" value="Unassembled WGS sequence"/>
</dbReference>